<dbReference type="Pfam" id="PF10698">
    <property type="entry name" value="DUF2505"/>
    <property type="match status" value="1"/>
</dbReference>
<dbReference type="EMBL" id="AP022574">
    <property type="protein sequence ID" value="BBX70187.1"/>
    <property type="molecule type" value="Genomic_DNA"/>
</dbReference>
<organism evidence="1 2">
    <name type="scientific">Mycolicibacterium psychrotolerans</name>
    <dbReference type="NCBI Taxonomy" id="216929"/>
    <lineage>
        <taxon>Bacteria</taxon>
        <taxon>Bacillati</taxon>
        <taxon>Actinomycetota</taxon>
        <taxon>Actinomycetes</taxon>
        <taxon>Mycobacteriales</taxon>
        <taxon>Mycobacteriaceae</taxon>
        <taxon>Mycolicibacterium</taxon>
    </lineage>
</organism>
<protein>
    <recommendedName>
        <fullName evidence="3">DUF2505 domain-containing protein</fullName>
    </recommendedName>
</protein>
<dbReference type="AlphaFoldDB" id="A0A7I7MEI9"/>
<evidence type="ECO:0000313" key="2">
    <source>
        <dbReference type="Proteomes" id="UP000466514"/>
    </source>
</evidence>
<dbReference type="KEGG" id="mpsc:MPSYJ_36480"/>
<keyword evidence="2" id="KW-1185">Reference proteome</keyword>
<evidence type="ECO:0000313" key="1">
    <source>
        <dbReference type="EMBL" id="BBX70187.1"/>
    </source>
</evidence>
<name>A0A7I7MEI9_9MYCO</name>
<dbReference type="InterPro" id="IPR019639">
    <property type="entry name" value="DUF2505"/>
</dbReference>
<gene>
    <name evidence="1" type="ORF">MPSYJ_36480</name>
</gene>
<dbReference type="RefSeq" id="WP_163723520.1">
    <property type="nucleotide sequence ID" value="NZ_AP022574.1"/>
</dbReference>
<accession>A0A7I7MEI9</accession>
<evidence type="ECO:0008006" key="3">
    <source>
        <dbReference type="Google" id="ProtNLM"/>
    </source>
</evidence>
<dbReference type="Proteomes" id="UP000466514">
    <property type="component" value="Chromosome"/>
</dbReference>
<proteinExistence type="predicted"/>
<reference evidence="1 2" key="1">
    <citation type="journal article" date="2019" name="Emerg. Microbes Infect.">
        <title>Comprehensive subspecies identification of 175 nontuberculous mycobacteria species based on 7547 genomic profiles.</title>
        <authorList>
            <person name="Matsumoto Y."/>
            <person name="Kinjo T."/>
            <person name="Motooka D."/>
            <person name="Nabeya D."/>
            <person name="Jung N."/>
            <person name="Uechi K."/>
            <person name="Horii T."/>
            <person name="Iida T."/>
            <person name="Fujita J."/>
            <person name="Nakamura S."/>
        </authorList>
    </citation>
    <scope>NUCLEOTIDE SEQUENCE [LARGE SCALE GENOMIC DNA]</scope>
    <source>
        <strain evidence="1 2">JCM 13323</strain>
    </source>
</reference>
<sequence>MPRPFEITTESNASVGQVHAAFSSEQYWRARLLEFGGESIRLDSLIVDDGGGVVVHTTQDLGRDMLPSVMARAIPGGLTVLRQESWRPDEHGTLHCEAVITATGAPLTARGSAMVAATDVGSVLRFTGTLHVRIPIVGGAIEKFIVGRLGEEIPAAQRFTAEWIAANV</sequence>